<keyword evidence="2" id="KW-0812">Transmembrane</keyword>
<dbReference type="PROSITE" id="PS50006">
    <property type="entry name" value="FHA_DOMAIN"/>
    <property type="match status" value="1"/>
</dbReference>
<evidence type="ECO:0000256" key="1">
    <source>
        <dbReference type="SAM" id="MobiDB-lite"/>
    </source>
</evidence>
<dbReference type="InterPro" id="IPR050923">
    <property type="entry name" value="Cell_Proc_Reg/RNA_Proc"/>
</dbReference>
<dbReference type="EMBL" id="BMLN01000004">
    <property type="protein sequence ID" value="GGN99428.1"/>
    <property type="molecule type" value="Genomic_DNA"/>
</dbReference>
<name>A0ABQ2L1B9_9BACL</name>
<feature type="domain" description="FHA" evidence="3">
    <location>
        <begin position="531"/>
        <end position="581"/>
    </location>
</feature>
<evidence type="ECO:0000313" key="4">
    <source>
        <dbReference type="EMBL" id="GGN99428.1"/>
    </source>
</evidence>
<gene>
    <name evidence="4" type="ORF">GCM10010969_19530</name>
</gene>
<evidence type="ECO:0000256" key="2">
    <source>
        <dbReference type="SAM" id="Phobius"/>
    </source>
</evidence>
<keyword evidence="2" id="KW-0472">Membrane</keyword>
<dbReference type="Gene3D" id="2.60.200.20">
    <property type="match status" value="1"/>
</dbReference>
<dbReference type="CDD" id="cd00060">
    <property type="entry name" value="FHA"/>
    <property type="match status" value="1"/>
</dbReference>
<keyword evidence="2" id="KW-1133">Transmembrane helix</keyword>
<protein>
    <recommendedName>
        <fullName evidence="3">FHA domain-containing protein</fullName>
    </recommendedName>
</protein>
<dbReference type="PANTHER" id="PTHR23308">
    <property type="entry name" value="NUCLEAR INHIBITOR OF PROTEIN PHOSPHATASE-1"/>
    <property type="match status" value="1"/>
</dbReference>
<reference evidence="5" key="1">
    <citation type="journal article" date="2019" name="Int. J. Syst. Evol. Microbiol.">
        <title>The Global Catalogue of Microorganisms (GCM) 10K type strain sequencing project: providing services to taxonomists for standard genome sequencing and annotation.</title>
        <authorList>
            <consortium name="The Broad Institute Genomics Platform"/>
            <consortium name="The Broad Institute Genome Sequencing Center for Infectious Disease"/>
            <person name="Wu L."/>
            <person name="Ma J."/>
        </authorList>
    </citation>
    <scope>NUCLEOTIDE SEQUENCE [LARGE SCALE GENOMIC DNA]</scope>
    <source>
        <strain evidence="5">CGMCC 1.6964</strain>
    </source>
</reference>
<feature type="region of interest" description="Disordered" evidence="1">
    <location>
        <begin position="200"/>
        <end position="303"/>
    </location>
</feature>
<dbReference type="SUPFAM" id="SSF49879">
    <property type="entry name" value="SMAD/FHA domain"/>
    <property type="match status" value="1"/>
</dbReference>
<dbReference type="Proteomes" id="UP000606653">
    <property type="component" value="Unassembled WGS sequence"/>
</dbReference>
<feature type="transmembrane region" description="Helical" evidence="2">
    <location>
        <begin position="333"/>
        <end position="353"/>
    </location>
</feature>
<proteinExistence type="predicted"/>
<feature type="compositionally biased region" description="Gly residues" evidence="1">
    <location>
        <begin position="221"/>
        <end position="230"/>
    </location>
</feature>
<dbReference type="InterPro" id="IPR045962">
    <property type="entry name" value="DUF6382"/>
</dbReference>
<keyword evidence="5" id="KW-1185">Reference proteome</keyword>
<comment type="caution">
    <text evidence="4">The sequence shown here is derived from an EMBL/GenBank/DDBJ whole genome shotgun (WGS) entry which is preliminary data.</text>
</comment>
<dbReference type="Pfam" id="PF19909">
    <property type="entry name" value="DUF6382"/>
    <property type="match status" value="1"/>
</dbReference>
<dbReference type="InterPro" id="IPR000253">
    <property type="entry name" value="FHA_dom"/>
</dbReference>
<evidence type="ECO:0000313" key="5">
    <source>
        <dbReference type="Proteomes" id="UP000606653"/>
    </source>
</evidence>
<organism evidence="4 5">
    <name type="scientific">Saccharibacillus kuerlensis</name>
    <dbReference type="NCBI Taxonomy" id="459527"/>
    <lineage>
        <taxon>Bacteria</taxon>
        <taxon>Bacillati</taxon>
        <taxon>Bacillota</taxon>
        <taxon>Bacilli</taxon>
        <taxon>Bacillales</taxon>
        <taxon>Paenibacillaceae</taxon>
        <taxon>Saccharibacillus</taxon>
    </lineage>
</organism>
<evidence type="ECO:0000259" key="3">
    <source>
        <dbReference type="PROSITE" id="PS50006"/>
    </source>
</evidence>
<feature type="transmembrane region" description="Helical" evidence="2">
    <location>
        <begin position="308"/>
        <end position="327"/>
    </location>
</feature>
<dbReference type="RefSeq" id="WP_018975885.1">
    <property type="nucleotide sequence ID" value="NZ_BMLN01000004.1"/>
</dbReference>
<dbReference type="InterPro" id="IPR008984">
    <property type="entry name" value="SMAD_FHA_dom_sf"/>
</dbReference>
<dbReference type="Pfam" id="PF00498">
    <property type="entry name" value="FHA"/>
    <property type="match status" value="1"/>
</dbReference>
<accession>A0ABQ2L1B9</accession>
<dbReference type="SMART" id="SM00240">
    <property type="entry name" value="FHA"/>
    <property type="match status" value="1"/>
</dbReference>
<sequence length="607" mass="66344">MEDFVTDFIQKDTTYMVIKSKQKLGGERLNRVQVKMLASSNVPHVLDLHVREVDAEAELHYNIGGKRMLSTCMKTEKITLVEYYALLLQIVTALEYGMTYMLNPNGFLLKENYMFVDGPLSEGTIYLTYLPLNKTAEIAPIRERIGGLASRWMTTIDDLRGSGVQRILQMCEQPSFSLQALKSLLIGLLAGSGKRTTGGLEAAGAAAPKPFPPMENYSETRGGGDGGNGGYESWTSRPPERTSAESFSQAFPQASPEGEEQITERRKPMGSTLWQKGEGSGQRKLQNRPNPAAEPAEEGAEENKNGRLVAPLISLLLLAVLWKMLYLENPSKIALLICVVATPLLLVFAYLGWTRKLKFGGRRVERLQEEEEAAALESSWQEPKEVKGHRMSYGVQQNGRSSAIDESLGAAKKWGMQSSPQPEVQERHIPSFLRPASSYDREPSEGRYAMTDSAVSGMQMQIEEHLMPAAAGGTGILAAPAAQPTVLLDGDRGAAASANMAGVSAVTTSYRLERLESGSLPKSISLPLGSFTIGRSDEVSQHIETAVGISRAHVELELSEGQCLIKDIGSRNGTFLNEEALTPYKAYELHEGDTFKIAGISYTLRCG</sequence>